<accession>F2LV51</accession>
<reference evidence="6 7" key="1">
    <citation type="journal article" date="2011" name="Stand. Genomic Sci.">
        <title>Complete genome sequence of the thermophilic sulfur-reducer Hippea maritima type strain (MH(2)).</title>
        <authorList>
            <person name="Huntemann M."/>
            <person name="Lu M."/>
            <person name="Nolan M."/>
            <person name="Lapidus A."/>
            <person name="Lucas S."/>
            <person name="Hammon N."/>
            <person name="Deshpande S."/>
            <person name="Cheng J.F."/>
            <person name="Tapia R."/>
            <person name="Han C."/>
            <person name="Goodwin L."/>
            <person name="Pitluck S."/>
            <person name="Liolios K."/>
            <person name="Pagani I."/>
            <person name="Ivanova N."/>
            <person name="Ovchinikova G."/>
            <person name="Pati A."/>
            <person name="Chen A."/>
            <person name="Palaniappan K."/>
            <person name="Land M."/>
            <person name="Hauser L."/>
            <person name="Jeffries C.D."/>
            <person name="Detter J.C."/>
            <person name="Brambilla E.M."/>
            <person name="Rohde M."/>
            <person name="Spring S."/>
            <person name="Goker M."/>
            <person name="Woyke T."/>
            <person name="Bristow J."/>
            <person name="Eisen J.A."/>
            <person name="Markowitz V."/>
            <person name="Hugenholtz P."/>
            <person name="Kyrpides N.C."/>
            <person name="Klenk H.P."/>
            <person name="Mavromatis K."/>
        </authorList>
    </citation>
    <scope>NUCLEOTIDE SEQUENCE [LARGE SCALE GENOMIC DNA]</scope>
    <source>
        <strain evidence="7">ATCC 700847 / DSM 10411 / MH2</strain>
    </source>
</reference>
<dbReference type="Proteomes" id="UP000008139">
    <property type="component" value="Chromosome"/>
</dbReference>
<feature type="domain" description="Endonuclease GajA/Old nuclease/RecF-like AAA" evidence="5">
    <location>
        <begin position="6"/>
        <end position="165"/>
    </location>
</feature>
<evidence type="ECO:0000256" key="4">
    <source>
        <dbReference type="RuleBase" id="RU003939"/>
    </source>
</evidence>
<dbReference type="HOGENOM" id="CLU_681098_0_0_7"/>
<dbReference type="eggNOG" id="COG0776">
    <property type="taxonomic scope" value="Bacteria"/>
</dbReference>
<evidence type="ECO:0000256" key="1">
    <source>
        <dbReference type="ARBA" id="ARBA00010529"/>
    </source>
</evidence>
<gene>
    <name evidence="6" type="ordered locus">Hipma_0665</name>
</gene>
<dbReference type="GO" id="GO:0030527">
    <property type="term" value="F:structural constituent of chromatin"/>
    <property type="evidence" value="ECO:0007669"/>
    <property type="project" value="InterPro"/>
</dbReference>
<dbReference type="InterPro" id="IPR041685">
    <property type="entry name" value="AAA_GajA/Old/RecF-like"/>
</dbReference>
<dbReference type="InterPro" id="IPR020816">
    <property type="entry name" value="Histone-like_DNA-bd_CS"/>
</dbReference>
<dbReference type="PANTHER" id="PTHR33175">
    <property type="entry name" value="DNA-BINDING PROTEIN HU"/>
    <property type="match status" value="1"/>
</dbReference>
<name>F2LV51_HIPMA</name>
<dbReference type="KEGG" id="hmr:Hipma_0665"/>
<comment type="similarity">
    <text evidence="1 4">Belongs to the bacterial histone-like protein family.</text>
</comment>
<dbReference type="Gene3D" id="4.10.520.10">
    <property type="entry name" value="IHF-like DNA-binding proteins"/>
    <property type="match status" value="1"/>
</dbReference>
<evidence type="ECO:0000313" key="6">
    <source>
        <dbReference type="EMBL" id="AEA33635.1"/>
    </source>
</evidence>
<dbReference type="SUPFAM" id="SSF47729">
    <property type="entry name" value="IHF-like DNA-binding proteins"/>
    <property type="match status" value="1"/>
</dbReference>
<dbReference type="RefSeq" id="WP_013681676.1">
    <property type="nucleotide sequence ID" value="NC_015318.1"/>
</dbReference>
<dbReference type="InParanoid" id="F2LV51"/>
<dbReference type="Pfam" id="PF00216">
    <property type="entry name" value="Bac_DNA_binding"/>
    <property type="match status" value="1"/>
</dbReference>
<organism evidence="6 7">
    <name type="scientific">Hippea maritima (strain ATCC 700847 / DSM 10411 / MH2)</name>
    <dbReference type="NCBI Taxonomy" id="760142"/>
    <lineage>
        <taxon>Bacteria</taxon>
        <taxon>Pseudomonadati</taxon>
        <taxon>Campylobacterota</taxon>
        <taxon>Desulfurellia</taxon>
        <taxon>Desulfurellales</taxon>
        <taxon>Hippeaceae</taxon>
        <taxon>Hippea</taxon>
    </lineage>
</organism>
<sequence>MFSLRFTIRNFGNIKEAQIELKPLTVFMGFNNTGKTYLSYLLYDLLKSSPNISFNFDSELQDKVIDGLVRNRSYSIDLEEYLTKNRARIEKRINGVCKDFGKRVLNSKQSFGDAEFEIENIFSMRDENENSSVSAELYGRNIEAVFEGNTITIKTNKPITKRNLRKGSKAYNTFKSRLEDFLNFCVKSSLFPGEVFFLPAERATLIQMMGYLENLVFSYALLGSPIGLKLPFPVVDFKHYFEFYSSGKSFFGDVSSFLESEVLGGEVDIIQKNSTHILITLIHKTVTPFPIYRGEPSPSRWAWPQICFKEVFFMTKSELVEAIARKMGSSVKGANAFVNAFVDVVSEALKSGKSVSITGFGKFYVSQRGERTGRNPQTGEVIKIKPHKIPAFKAGQVLKQTIND</sequence>
<dbReference type="PANTHER" id="PTHR33175:SF3">
    <property type="entry name" value="DNA-BINDING PROTEIN HU-BETA"/>
    <property type="match status" value="1"/>
</dbReference>
<dbReference type="PROSITE" id="PS00045">
    <property type="entry name" value="HISTONE_LIKE"/>
    <property type="match status" value="1"/>
</dbReference>
<keyword evidence="7" id="KW-1185">Reference proteome</keyword>
<dbReference type="GO" id="GO:0005829">
    <property type="term" value="C:cytosol"/>
    <property type="evidence" value="ECO:0007669"/>
    <property type="project" value="TreeGrafter"/>
</dbReference>
<dbReference type="OrthoDB" id="9804203at2"/>
<evidence type="ECO:0000256" key="2">
    <source>
        <dbReference type="ARBA" id="ARBA00023067"/>
    </source>
</evidence>
<keyword evidence="3 6" id="KW-0238">DNA-binding</keyword>
<dbReference type="EMBL" id="CP002606">
    <property type="protein sequence ID" value="AEA33635.1"/>
    <property type="molecule type" value="Genomic_DNA"/>
</dbReference>
<dbReference type="Pfam" id="PF13175">
    <property type="entry name" value="AAA_15"/>
    <property type="match status" value="1"/>
</dbReference>
<evidence type="ECO:0000259" key="5">
    <source>
        <dbReference type="Pfam" id="PF13175"/>
    </source>
</evidence>
<dbReference type="InterPro" id="IPR000119">
    <property type="entry name" value="Hist_DNA-bd"/>
</dbReference>
<dbReference type="GO" id="GO:0030261">
    <property type="term" value="P:chromosome condensation"/>
    <property type="evidence" value="ECO:0007669"/>
    <property type="project" value="UniProtKB-KW"/>
</dbReference>
<evidence type="ECO:0000256" key="3">
    <source>
        <dbReference type="ARBA" id="ARBA00023125"/>
    </source>
</evidence>
<dbReference type="CDD" id="cd13831">
    <property type="entry name" value="HU"/>
    <property type="match status" value="1"/>
</dbReference>
<dbReference type="PRINTS" id="PR01727">
    <property type="entry name" value="DNABINDINGHU"/>
</dbReference>
<dbReference type="SMART" id="SM00411">
    <property type="entry name" value="BHL"/>
    <property type="match status" value="1"/>
</dbReference>
<keyword evidence="2" id="KW-0226">DNA condensation</keyword>
<evidence type="ECO:0000313" key="7">
    <source>
        <dbReference type="Proteomes" id="UP000008139"/>
    </source>
</evidence>
<protein>
    <submittedName>
        <fullName evidence="6">Histone family protein DNA-binding protein</fullName>
    </submittedName>
</protein>
<dbReference type="InterPro" id="IPR010992">
    <property type="entry name" value="IHF-like_DNA-bd_dom_sf"/>
</dbReference>
<reference evidence="7" key="2">
    <citation type="submission" date="2011-03" db="EMBL/GenBank/DDBJ databases">
        <title>The complete genome of Hippea maritima DSM 10411.</title>
        <authorList>
            <consortium name="US DOE Joint Genome Institute (JGI-PGF)"/>
            <person name="Lucas S."/>
            <person name="Copeland A."/>
            <person name="Lapidus A."/>
            <person name="Bruce D."/>
            <person name="Goodwin L."/>
            <person name="Pitluck S."/>
            <person name="Peters L."/>
            <person name="Kyrpides N."/>
            <person name="Mavromatis K."/>
            <person name="Pagani I."/>
            <person name="Ivanova N."/>
            <person name="Mikhailova N."/>
            <person name="Lu M."/>
            <person name="Detter J.C."/>
            <person name="Tapia R."/>
            <person name="Han C."/>
            <person name="Land M."/>
            <person name="Hauser L."/>
            <person name="Markowitz V."/>
            <person name="Cheng J.-F."/>
            <person name="Hugenholtz P."/>
            <person name="Woyke T."/>
            <person name="Wu D."/>
            <person name="Spring S."/>
            <person name="Schroeder M."/>
            <person name="Brambilla E."/>
            <person name="Klenk H.-P."/>
            <person name="Eisen J.A."/>
        </authorList>
    </citation>
    <scope>NUCLEOTIDE SEQUENCE [LARGE SCALE GENOMIC DNA]</scope>
    <source>
        <strain evidence="7">ATCC 700847 / DSM 10411 / MH2</strain>
    </source>
</reference>
<dbReference type="STRING" id="760142.Hipma_0665"/>
<dbReference type="GO" id="GO:0003677">
    <property type="term" value="F:DNA binding"/>
    <property type="evidence" value="ECO:0007669"/>
    <property type="project" value="UniProtKB-KW"/>
</dbReference>
<dbReference type="AlphaFoldDB" id="F2LV51"/>
<proteinExistence type="inferred from homology"/>